<proteinExistence type="predicted"/>
<reference evidence="1" key="1">
    <citation type="submission" date="2023-10" db="EMBL/GenBank/DDBJ databases">
        <title>Development of a sustainable strategy for remediation of hydrocarbon-contaminated territories based on the waste exchange concept.</title>
        <authorList>
            <person name="Krivoruchko A."/>
        </authorList>
    </citation>
    <scope>NUCLEOTIDE SEQUENCE</scope>
    <source>
        <strain evidence="1">IEGM 68</strain>
    </source>
</reference>
<dbReference type="EMBL" id="JAWLUP010000026">
    <property type="protein sequence ID" value="MDV7265504.1"/>
    <property type="molecule type" value="Genomic_DNA"/>
</dbReference>
<comment type="caution">
    <text evidence="1">The sequence shown here is derived from an EMBL/GenBank/DDBJ whole genome shotgun (WGS) entry which is preliminary data.</text>
</comment>
<protein>
    <submittedName>
        <fullName evidence="1">Uncharacterized protein</fullName>
    </submittedName>
</protein>
<gene>
    <name evidence="1" type="ORF">R4315_13220</name>
</gene>
<dbReference type="AlphaFoldDB" id="A0AAE4UZV3"/>
<organism evidence="1 2">
    <name type="scientific">Rhodococcus oxybenzonivorans</name>
    <dbReference type="NCBI Taxonomy" id="1990687"/>
    <lineage>
        <taxon>Bacteria</taxon>
        <taxon>Bacillati</taxon>
        <taxon>Actinomycetota</taxon>
        <taxon>Actinomycetes</taxon>
        <taxon>Mycobacteriales</taxon>
        <taxon>Nocardiaceae</taxon>
        <taxon>Rhodococcus</taxon>
    </lineage>
</organism>
<accession>A0AAE4UZV3</accession>
<sequence length="86" mass="8907">MNTVIIAASNDCSESPAGSARAATTVQSTDHRGLPGLDQIAFVRQFQTRNNLEEVEMVIAADAGMVSATNLKDLDAAGLKSSSDPG</sequence>
<name>A0AAE4UZV3_9NOCA</name>
<evidence type="ECO:0000313" key="1">
    <source>
        <dbReference type="EMBL" id="MDV7265504.1"/>
    </source>
</evidence>
<evidence type="ECO:0000313" key="2">
    <source>
        <dbReference type="Proteomes" id="UP001185863"/>
    </source>
</evidence>
<dbReference type="RefSeq" id="WP_317744426.1">
    <property type="nucleotide sequence ID" value="NZ_JAWLUP010000026.1"/>
</dbReference>
<dbReference type="Proteomes" id="UP001185863">
    <property type="component" value="Unassembled WGS sequence"/>
</dbReference>